<sequence>MFLQISSGSGKGVGVSGGCEMKDVKPSNEGLRWGAPEQKEESTLSVCGVDVEKVSVFRLGLLLWEMETGEIPFKEVDAVNAHRQVVSGIRPDLTKVANSSMRALIQNCLHQTPEHRPTLSTITRHLCDITKDQPQ</sequence>
<proteinExistence type="predicted"/>
<dbReference type="InterPro" id="IPR050167">
    <property type="entry name" value="Ser_Thr_protein_kinase"/>
</dbReference>
<name>A0ABQ9WV57_9EUKA</name>
<dbReference type="InterPro" id="IPR000719">
    <property type="entry name" value="Prot_kinase_dom"/>
</dbReference>
<organism evidence="2 3">
    <name type="scientific">Blattamonas nauphoetae</name>
    <dbReference type="NCBI Taxonomy" id="2049346"/>
    <lineage>
        <taxon>Eukaryota</taxon>
        <taxon>Metamonada</taxon>
        <taxon>Preaxostyla</taxon>
        <taxon>Oxymonadida</taxon>
        <taxon>Blattamonas</taxon>
    </lineage>
</organism>
<dbReference type="InterPro" id="IPR001245">
    <property type="entry name" value="Ser-Thr/Tyr_kinase_cat_dom"/>
</dbReference>
<dbReference type="EMBL" id="JARBJD010000349">
    <property type="protein sequence ID" value="KAK2943384.1"/>
    <property type="molecule type" value="Genomic_DNA"/>
</dbReference>
<accession>A0ABQ9WV57</accession>
<gene>
    <name evidence="2" type="ORF">BLNAU_21694</name>
</gene>
<keyword evidence="3" id="KW-1185">Reference proteome</keyword>
<dbReference type="SUPFAM" id="SSF56112">
    <property type="entry name" value="Protein kinase-like (PK-like)"/>
    <property type="match status" value="1"/>
</dbReference>
<evidence type="ECO:0000313" key="3">
    <source>
        <dbReference type="Proteomes" id="UP001281761"/>
    </source>
</evidence>
<dbReference type="PANTHER" id="PTHR23257">
    <property type="entry name" value="SERINE-THREONINE PROTEIN KINASE"/>
    <property type="match status" value="1"/>
</dbReference>
<reference evidence="2 3" key="1">
    <citation type="journal article" date="2022" name="bioRxiv">
        <title>Genomics of Preaxostyla Flagellates Illuminates Evolutionary Transitions and the Path Towards Mitochondrial Loss.</title>
        <authorList>
            <person name="Novak L.V.F."/>
            <person name="Treitli S.C."/>
            <person name="Pyrih J."/>
            <person name="Halakuc P."/>
            <person name="Pipaliya S.V."/>
            <person name="Vacek V."/>
            <person name="Brzon O."/>
            <person name="Soukal P."/>
            <person name="Eme L."/>
            <person name="Dacks J.B."/>
            <person name="Karnkowska A."/>
            <person name="Elias M."/>
            <person name="Hampl V."/>
        </authorList>
    </citation>
    <scope>NUCLEOTIDE SEQUENCE [LARGE SCALE GENOMIC DNA]</scope>
    <source>
        <strain evidence="2">NAU3</strain>
        <tissue evidence="2">Gut</tissue>
    </source>
</reference>
<evidence type="ECO:0000259" key="1">
    <source>
        <dbReference type="PROSITE" id="PS50011"/>
    </source>
</evidence>
<dbReference type="Proteomes" id="UP001281761">
    <property type="component" value="Unassembled WGS sequence"/>
</dbReference>
<evidence type="ECO:0000313" key="2">
    <source>
        <dbReference type="EMBL" id="KAK2943384.1"/>
    </source>
</evidence>
<feature type="domain" description="Protein kinase" evidence="1">
    <location>
        <begin position="1"/>
        <end position="128"/>
    </location>
</feature>
<comment type="caution">
    <text evidence="2">The sequence shown here is derived from an EMBL/GenBank/DDBJ whole genome shotgun (WGS) entry which is preliminary data.</text>
</comment>
<dbReference type="Pfam" id="PF07714">
    <property type="entry name" value="PK_Tyr_Ser-Thr"/>
    <property type="match status" value="1"/>
</dbReference>
<dbReference type="InterPro" id="IPR011009">
    <property type="entry name" value="Kinase-like_dom_sf"/>
</dbReference>
<dbReference type="Gene3D" id="1.10.510.10">
    <property type="entry name" value="Transferase(Phosphotransferase) domain 1"/>
    <property type="match status" value="1"/>
</dbReference>
<protein>
    <recommendedName>
        <fullName evidence="1">Protein kinase domain-containing protein</fullName>
    </recommendedName>
</protein>
<dbReference type="PROSITE" id="PS50011">
    <property type="entry name" value="PROTEIN_KINASE_DOM"/>
    <property type="match status" value="1"/>
</dbReference>